<feature type="compositionally biased region" description="Low complexity" evidence="1">
    <location>
        <begin position="263"/>
        <end position="281"/>
    </location>
</feature>
<accession>A0A7W8QEW4</accession>
<evidence type="ECO:0000256" key="1">
    <source>
        <dbReference type="SAM" id="MobiDB-lite"/>
    </source>
</evidence>
<feature type="compositionally biased region" description="Low complexity" evidence="1">
    <location>
        <begin position="190"/>
        <end position="235"/>
    </location>
</feature>
<comment type="caution">
    <text evidence="2">The sequence shown here is derived from an EMBL/GenBank/DDBJ whole genome shotgun (WGS) entry which is preliminary data.</text>
</comment>
<sequence length="287" mass="29114">MGTLDLSPCEEHMDLRQIQALHAQYSGQPVVIDITRHTAAMPALPAPEGGKSLCSQGAALTAALRTARRPALIAVAIAALAGLGGMSAARVWHATRENIHPAPIAAAPASAHLPTHAQSVDDGTMPINAAPAKPLTESDFEVQKATGPSGLASVDARSLAMPAATARTDLRAATQSTNPEQRAAASPIHAQRPGAAAQTAQQAITQQVQAPAQSKNTAPTGTTAAPTTTAAAVPAEQPHGPVRPALGALHHLTRHQPTANDEPAAPSTTTPAPSKAPAAKSGDVQLF</sequence>
<organism evidence="2 3">
    <name type="scientific">Paraburkholderia atlantica</name>
    <dbReference type="NCBI Taxonomy" id="2654982"/>
    <lineage>
        <taxon>Bacteria</taxon>
        <taxon>Pseudomonadati</taxon>
        <taxon>Pseudomonadota</taxon>
        <taxon>Betaproteobacteria</taxon>
        <taxon>Burkholderiales</taxon>
        <taxon>Burkholderiaceae</taxon>
        <taxon>Paraburkholderia</taxon>
    </lineage>
</organism>
<gene>
    <name evidence="2" type="ORF">HDG40_006924</name>
</gene>
<reference evidence="2 3" key="1">
    <citation type="submission" date="2020-08" db="EMBL/GenBank/DDBJ databases">
        <title>Genomic Encyclopedia of Type Strains, Phase IV (KMG-V): Genome sequencing to study the core and pangenomes of soil and plant-associated prokaryotes.</title>
        <authorList>
            <person name="Whitman W."/>
        </authorList>
    </citation>
    <scope>NUCLEOTIDE SEQUENCE [LARGE SCALE GENOMIC DNA]</scope>
    <source>
        <strain evidence="2 3">JPY158</strain>
    </source>
</reference>
<evidence type="ECO:0000313" key="2">
    <source>
        <dbReference type="EMBL" id="MBB5428729.1"/>
    </source>
</evidence>
<protein>
    <submittedName>
        <fullName evidence="2">Uncharacterized protein</fullName>
    </submittedName>
</protein>
<keyword evidence="3" id="KW-1185">Reference proteome</keyword>
<evidence type="ECO:0000313" key="3">
    <source>
        <dbReference type="Proteomes" id="UP000592780"/>
    </source>
</evidence>
<dbReference type="AlphaFoldDB" id="A0A7W8QEW4"/>
<feature type="region of interest" description="Disordered" evidence="1">
    <location>
        <begin position="170"/>
        <end position="287"/>
    </location>
</feature>
<dbReference type="RefSeq" id="WP_227717621.1">
    <property type="nucleotide sequence ID" value="NZ_JACHDD010000015.1"/>
</dbReference>
<dbReference type="EMBL" id="JACHDD010000015">
    <property type="protein sequence ID" value="MBB5428729.1"/>
    <property type="molecule type" value="Genomic_DNA"/>
</dbReference>
<proteinExistence type="predicted"/>
<feature type="region of interest" description="Disordered" evidence="1">
    <location>
        <begin position="110"/>
        <end position="149"/>
    </location>
</feature>
<name>A0A7W8QEW4_PARAM</name>
<dbReference type="Proteomes" id="UP000592780">
    <property type="component" value="Unassembled WGS sequence"/>
</dbReference>